<evidence type="ECO:0000256" key="3">
    <source>
        <dbReference type="ARBA" id="ARBA00022692"/>
    </source>
</evidence>
<dbReference type="PANTHER" id="PTHR47371:SF3">
    <property type="entry name" value="PHOSPHOGLYCEROL TRANSFERASE I"/>
    <property type="match status" value="1"/>
</dbReference>
<evidence type="ECO:0000256" key="5">
    <source>
        <dbReference type="ARBA" id="ARBA00023136"/>
    </source>
</evidence>
<dbReference type="PANTHER" id="PTHR47371">
    <property type="entry name" value="LIPOTEICHOIC ACID SYNTHASE"/>
    <property type="match status" value="1"/>
</dbReference>
<dbReference type="GO" id="GO:0005886">
    <property type="term" value="C:plasma membrane"/>
    <property type="evidence" value="ECO:0007669"/>
    <property type="project" value="UniProtKB-SubCell"/>
</dbReference>
<feature type="transmembrane region" description="Helical" evidence="6">
    <location>
        <begin position="54"/>
        <end position="74"/>
    </location>
</feature>
<evidence type="ECO:0000256" key="1">
    <source>
        <dbReference type="ARBA" id="ARBA00004651"/>
    </source>
</evidence>
<feature type="transmembrane region" description="Helical" evidence="6">
    <location>
        <begin position="21"/>
        <end position="39"/>
    </location>
</feature>
<dbReference type="InterPro" id="IPR017850">
    <property type="entry name" value="Alkaline_phosphatase_core_sf"/>
</dbReference>
<dbReference type="InterPro" id="IPR000917">
    <property type="entry name" value="Sulfatase_N"/>
</dbReference>
<accession>A0A5A9W6Y2</accession>
<reference evidence="8 9" key="1">
    <citation type="submission" date="2019-03" db="EMBL/GenBank/DDBJ databases">
        <title>Nitrincola sp. nov. isolated from an Indian soda lake.</title>
        <authorList>
            <person name="Joshi A."/>
            <person name="Thite S.V."/>
            <person name="Joseph N."/>
            <person name="Dhotre D."/>
            <person name="Moorthy M."/>
            <person name="Shouche Y.S."/>
        </authorList>
    </citation>
    <scope>NUCLEOTIDE SEQUENCE [LARGE SCALE GENOMIC DNA]</scope>
    <source>
        <strain evidence="8 9">MEB193</strain>
    </source>
</reference>
<feature type="domain" description="Sulfatase N-terminal" evidence="7">
    <location>
        <begin position="228"/>
        <end position="448"/>
    </location>
</feature>
<dbReference type="InterPro" id="IPR050448">
    <property type="entry name" value="OpgB/LTA_synthase_biosynth"/>
</dbReference>
<dbReference type="Proteomes" id="UP000325302">
    <property type="component" value="Unassembled WGS sequence"/>
</dbReference>
<gene>
    <name evidence="8" type="ORF">E1H14_00615</name>
</gene>
<evidence type="ECO:0000256" key="4">
    <source>
        <dbReference type="ARBA" id="ARBA00022989"/>
    </source>
</evidence>
<keyword evidence="2" id="KW-1003">Cell membrane</keyword>
<keyword evidence="5 6" id="KW-0472">Membrane</keyword>
<evidence type="ECO:0000256" key="2">
    <source>
        <dbReference type="ARBA" id="ARBA00022475"/>
    </source>
</evidence>
<dbReference type="OrthoDB" id="8613897at2"/>
<dbReference type="AlphaFoldDB" id="A0A5A9W6Y2"/>
<keyword evidence="4 6" id="KW-1133">Transmembrane helix</keyword>
<name>A0A5A9W6Y2_9GAMM</name>
<feature type="transmembrane region" description="Helical" evidence="6">
    <location>
        <begin position="81"/>
        <end position="103"/>
    </location>
</feature>
<dbReference type="EMBL" id="SMRS01000001">
    <property type="protein sequence ID" value="KAA0876273.1"/>
    <property type="molecule type" value="Genomic_DNA"/>
</dbReference>
<dbReference type="SUPFAM" id="SSF53649">
    <property type="entry name" value="Alkaline phosphatase-like"/>
    <property type="match status" value="1"/>
</dbReference>
<protein>
    <recommendedName>
        <fullName evidence="7">Sulfatase N-terminal domain-containing protein</fullName>
    </recommendedName>
</protein>
<keyword evidence="9" id="KW-1185">Reference proteome</keyword>
<sequence>MRILQEVGMKVLVDESVSLRNVTFSALYFLIPNIIAWAVSDYVSVQRPYVNIDYAYPAILLVLGYCKTSVILFFSVFLIDLFAIIGQVFVFFRISDIFIWMSFLPSAPFVYKVIVFLGSLLVLILAFLSIFFGKRSHKLFVLVVANCLIFMNLYAVLLVASPEKRIMHWRMDSDIYLYSQADFFIRYRFTRFFDMVRGDGQIFDEYTDDALSDRVYQAIDEGVLSDKILFIVAESWGATKNPFINKDVISSIEQLQSRSVEMGSFRFASSATVAGEFRELCGLKPLHYNFKKIEEGLDDCLPSKLNQLGYRTKSLHGAVSSMYDRRHWYPRVGFDASLFFNSQVWSRRCYSWPGVCDRDFLPIVEDFFRSDNKGFLYWLTLNSHSIYDLRDLHVDTFDCVLYGIPSGIETCRNLKLHKQFFDNLSELLDREDMHEVEVYVVSDHHPIIFDREEFDNYFERDVIPWIRISKKDSSTVGAYTSMLN</sequence>
<proteinExistence type="predicted"/>
<evidence type="ECO:0000313" key="9">
    <source>
        <dbReference type="Proteomes" id="UP000325302"/>
    </source>
</evidence>
<keyword evidence="3 6" id="KW-0812">Transmembrane</keyword>
<dbReference type="Gene3D" id="3.40.720.10">
    <property type="entry name" value="Alkaline Phosphatase, subunit A"/>
    <property type="match status" value="1"/>
</dbReference>
<comment type="subcellular location">
    <subcellularLocation>
        <location evidence="1">Cell membrane</location>
        <topology evidence="1">Multi-pass membrane protein</topology>
    </subcellularLocation>
</comment>
<evidence type="ECO:0000313" key="8">
    <source>
        <dbReference type="EMBL" id="KAA0876273.1"/>
    </source>
</evidence>
<evidence type="ECO:0000259" key="7">
    <source>
        <dbReference type="Pfam" id="PF00884"/>
    </source>
</evidence>
<evidence type="ECO:0000256" key="6">
    <source>
        <dbReference type="SAM" id="Phobius"/>
    </source>
</evidence>
<comment type="caution">
    <text evidence="8">The sequence shown here is derived from an EMBL/GenBank/DDBJ whole genome shotgun (WGS) entry which is preliminary data.</text>
</comment>
<feature type="transmembrane region" description="Helical" evidence="6">
    <location>
        <begin position="109"/>
        <end position="132"/>
    </location>
</feature>
<dbReference type="Pfam" id="PF00884">
    <property type="entry name" value="Sulfatase"/>
    <property type="match status" value="1"/>
</dbReference>
<feature type="transmembrane region" description="Helical" evidence="6">
    <location>
        <begin position="139"/>
        <end position="160"/>
    </location>
</feature>
<organism evidence="8 9">
    <name type="scientific">Nitrincola tapanii</name>
    <dbReference type="NCBI Taxonomy" id="1708751"/>
    <lineage>
        <taxon>Bacteria</taxon>
        <taxon>Pseudomonadati</taxon>
        <taxon>Pseudomonadota</taxon>
        <taxon>Gammaproteobacteria</taxon>
        <taxon>Oceanospirillales</taxon>
        <taxon>Oceanospirillaceae</taxon>
        <taxon>Nitrincola</taxon>
    </lineage>
</organism>